<evidence type="ECO:0000313" key="2">
    <source>
        <dbReference type="EMBL" id="CAJ0874613.1"/>
    </source>
</evidence>
<dbReference type="Proteomes" id="UP001190002">
    <property type="component" value="Unassembled WGS sequence"/>
</dbReference>
<evidence type="ECO:0000313" key="1">
    <source>
        <dbReference type="EMBL" id="CAJ0684547.1"/>
    </source>
</evidence>
<dbReference type="RefSeq" id="WP_096745191.1">
    <property type="nucleotide sequence ID" value="NZ_CATVWW010000002.1"/>
</dbReference>
<name>A0AAD2EI25_9RALS</name>
<proteinExistence type="predicted"/>
<dbReference type="EMBL" id="CAUDKV010000010">
    <property type="protein sequence ID" value="CAJ0874613.1"/>
    <property type="molecule type" value="Genomic_DNA"/>
</dbReference>
<dbReference type="EMBL" id="CATVXE010000010">
    <property type="protein sequence ID" value="CAJ0684547.1"/>
    <property type="molecule type" value="Genomic_DNA"/>
</dbReference>
<accession>A0AAD2EI25</accession>
<sequence length="125" mass="13674">METDKMQVAHPWWQPGVFASAPAIFLWVCAELPPDMLAAIFHAGTSAESLKHVGDTLFVIGWTASGVLMWHGRRRPAHDTGAAAQPAAADTVSAGEPVTQVHRLSALRQSMARRLERLRHPIPLH</sequence>
<dbReference type="Proteomes" id="UP001190452">
    <property type="component" value="Unassembled WGS sequence"/>
</dbReference>
<keyword evidence="4" id="KW-1185">Reference proteome</keyword>
<evidence type="ECO:0000313" key="3">
    <source>
        <dbReference type="Proteomes" id="UP001190002"/>
    </source>
</evidence>
<protein>
    <submittedName>
        <fullName evidence="1">Uncharacterized protein</fullName>
    </submittedName>
</protein>
<organism evidence="1 3">
    <name type="scientific">Ralstonia mannitolilytica</name>
    <dbReference type="NCBI Taxonomy" id="105219"/>
    <lineage>
        <taxon>Bacteria</taxon>
        <taxon>Pseudomonadati</taxon>
        <taxon>Pseudomonadota</taxon>
        <taxon>Betaproteobacteria</taxon>
        <taxon>Burkholderiales</taxon>
        <taxon>Burkholderiaceae</taxon>
        <taxon>Ralstonia</taxon>
    </lineage>
</organism>
<comment type="caution">
    <text evidence="1">The sequence shown here is derived from an EMBL/GenBank/DDBJ whole genome shotgun (WGS) entry which is preliminary data.</text>
</comment>
<dbReference type="AlphaFoldDB" id="A0AAD2EI25"/>
<gene>
    <name evidence="2" type="ORF">R77569_02633</name>
    <name evidence="1" type="ORF">R77591_02527</name>
</gene>
<reference evidence="1 4" key="1">
    <citation type="submission" date="2023-07" db="EMBL/GenBank/DDBJ databases">
        <authorList>
            <person name="Peeters C."/>
        </authorList>
    </citation>
    <scope>NUCLEOTIDE SEQUENCE</scope>
    <source>
        <strain evidence="2 4">R-77569</strain>
        <strain evidence="1">R-77591</strain>
    </source>
</reference>
<evidence type="ECO:0000313" key="4">
    <source>
        <dbReference type="Proteomes" id="UP001190452"/>
    </source>
</evidence>